<accession>A0A395JBI9</accession>
<evidence type="ECO:0000313" key="2">
    <source>
        <dbReference type="Proteomes" id="UP000249056"/>
    </source>
</evidence>
<evidence type="ECO:0000313" key="1">
    <source>
        <dbReference type="EMBL" id="RAL68109.1"/>
    </source>
</evidence>
<organism evidence="1 2">
    <name type="scientific">Monilinia fructigena</name>
    <dbReference type="NCBI Taxonomy" id="38457"/>
    <lineage>
        <taxon>Eukaryota</taxon>
        <taxon>Fungi</taxon>
        <taxon>Dikarya</taxon>
        <taxon>Ascomycota</taxon>
        <taxon>Pezizomycotina</taxon>
        <taxon>Leotiomycetes</taxon>
        <taxon>Helotiales</taxon>
        <taxon>Sclerotiniaceae</taxon>
        <taxon>Monilinia</taxon>
    </lineage>
</organism>
<protein>
    <submittedName>
        <fullName evidence="1">Uncharacterized protein</fullName>
    </submittedName>
</protein>
<gene>
    <name evidence="1" type="ORF">DID88_008822</name>
</gene>
<sequence length="68" mass="7740">MCILPYCDCTGLNHDDAARCFTNIYHETPIVLDYVCREFEVIYQDGSTSRGAFGLDYDVEIRANSLPK</sequence>
<dbReference type="AlphaFoldDB" id="A0A395JBI9"/>
<proteinExistence type="predicted"/>
<reference evidence="1 2" key="1">
    <citation type="submission" date="2018-06" db="EMBL/GenBank/DDBJ databases">
        <title>Genome Sequence of the Brown Rot Fungal Pathogen Monilinia fructigena.</title>
        <authorList>
            <person name="Landi L."/>
            <person name="De Miccolis Angelini R.M."/>
            <person name="Pollastro S."/>
            <person name="Abate D."/>
            <person name="Faretra F."/>
            <person name="Romanazzi G."/>
        </authorList>
    </citation>
    <scope>NUCLEOTIDE SEQUENCE [LARGE SCALE GENOMIC DNA]</scope>
    <source>
        <strain evidence="1 2">Mfrg269</strain>
    </source>
</reference>
<comment type="caution">
    <text evidence="1">The sequence shown here is derived from an EMBL/GenBank/DDBJ whole genome shotgun (WGS) entry which is preliminary data.</text>
</comment>
<dbReference type="Proteomes" id="UP000249056">
    <property type="component" value="Unassembled WGS sequence"/>
</dbReference>
<dbReference type="EMBL" id="QKRW01000002">
    <property type="protein sequence ID" value="RAL68109.1"/>
    <property type="molecule type" value="Genomic_DNA"/>
</dbReference>
<name>A0A395JBI9_9HELO</name>
<keyword evidence="2" id="KW-1185">Reference proteome</keyword>